<proteinExistence type="predicted"/>
<reference evidence="1 2" key="1">
    <citation type="submission" date="2019-03" db="EMBL/GenBank/DDBJ databases">
        <title>Draft genome sequences of novel Actinobacteria.</title>
        <authorList>
            <person name="Sahin N."/>
            <person name="Ay H."/>
            <person name="Saygin H."/>
        </authorList>
    </citation>
    <scope>NUCLEOTIDE SEQUENCE [LARGE SCALE GENOMIC DNA]</scope>
    <source>
        <strain evidence="1 2">7K502</strain>
    </source>
</reference>
<accession>A0A4R4Y7V6</accession>
<dbReference type="Proteomes" id="UP000294947">
    <property type="component" value="Unassembled WGS sequence"/>
</dbReference>
<evidence type="ECO:0000313" key="2">
    <source>
        <dbReference type="Proteomes" id="UP000294947"/>
    </source>
</evidence>
<organism evidence="1 2">
    <name type="scientific">Saccharopolyspora elongata</name>
    <dbReference type="NCBI Taxonomy" id="2530387"/>
    <lineage>
        <taxon>Bacteria</taxon>
        <taxon>Bacillati</taxon>
        <taxon>Actinomycetota</taxon>
        <taxon>Actinomycetes</taxon>
        <taxon>Pseudonocardiales</taxon>
        <taxon>Pseudonocardiaceae</taxon>
        <taxon>Saccharopolyspora</taxon>
    </lineage>
</organism>
<dbReference type="RefSeq" id="WP_132493259.1">
    <property type="nucleotide sequence ID" value="NZ_SMKW01000074.1"/>
</dbReference>
<dbReference type="AlphaFoldDB" id="A0A4R4Y7V6"/>
<dbReference type="OrthoDB" id="9845843at2"/>
<sequence>MDGFVIRYGPQDFEARLSVTRTVGGAWRLTYSLPGHADVNVGFDTEDELRHEINTVLAVSMEPAIDPSAENL</sequence>
<gene>
    <name evidence="1" type="ORF">E1288_36535</name>
</gene>
<protein>
    <submittedName>
        <fullName evidence="1">Uncharacterized protein</fullName>
    </submittedName>
</protein>
<evidence type="ECO:0000313" key="1">
    <source>
        <dbReference type="EMBL" id="TDD39824.1"/>
    </source>
</evidence>
<comment type="caution">
    <text evidence="1">The sequence shown here is derived from an EMBL/GenBank/DDBJ whole genome shotgun (WGS) entry which is preliminary data.</text>
</comment>
<name>A0A4R4Y7V6_9PSEU</name>
<dbReference type="EMBL" id="SMKW01000074">
    <property type="protein sequence ID" value="TDD39824.1"/>
    <property type="molecule type" value="Genomic_DNA"/>
</dbReference>
<keyword evidence="2" id="KW-1185">Reference proteome</keyword>